<reference evidence="2" key="1">
    <citation type="submission" date="2022-08" db="EMBL/GenBank/DDBJ databases">
        <title>Complete genome sequence of Mycoplasma cottewii type strain VIS.</title>
        <authorList>
            <person name="Spergser J."/>
        </authorList>
    </citation>
    <scope>NUCLEOTIDE SEQUENCE</scope>
    <source>
        <strain evidence="2">VIS</strain>
    </source>
</reference>
<dbReference type="InterPro" id="IPR005046">
    <property type="entry name" value="DUF285"/>
</dbReference>
<sequence>MISRKKLSSLFIALSLSLSAIVPTSTILINNHITRLSLSKDQTDAEALVNNLNGQITNLKRAIQRIGKEIDHKSSELQKLKSENDALENQFNEIETKITVFTDFLPKIKSILAEHKLIINFDDETFEDVEVEDVLPFLNKLLVYYDANKKWFESEILESENTIKELIKGENDKIIDLNLLINQLKNVNSSLQIQTAQLAPVLNSKKIKLARERKREKSLKDYVECLIKERDEQETQLETLTNQFNGINSVFNAIFNKIWEEEFKDHLLNSETYSEIKQQFENRINQTTQQKINFQLESKQHQFKQVNSRVGNGNEPLKLKLNNILYEFEIGKVWPAKENFASVYHAHHSSVCTDIGYTWDELEGYKIETFKKTTTLVPKKLPRFITNIRKAFEENINSKIEGIQYWNTRNVTSMWRTFAQTPNFNQDISNWDMSNVRSTQTMFWNAKKFNQDINNWNMSNVINADWMFEGASSFNKNINDWKLNNTTTVKDMFKNASSFDQPLNKWNLDSVKDEGHLKTMFTGSKIDLSKLPARVQDILKSEHSRMLIDKVALSLVRTVWDQHFKSDGIKAMAKHSNVIPLLQGKVNQILNVISEEKGYLGIIQHSPTNSRFALNNKNSHKPFDIKLSANGGTSSTISLPVDKILENECDPEYNHDMTVCEVIGFSHKNIGTSNSTKFETIRATKMAKTVRKVPDFLPEQIDSIQSIFRDAEVAQIENLDKWNTRNVKNFSFAFKDNASFNTDISKWNTSNVEYFWGTFENATSFNKPLNDWNVSKSERFQLMFKNAKSFNQNLNNWQISPGGHSVNMESMFEGAEKFNGTVNNWNVRTVNNFIKMFFNAKSFIKDISRWDMSGIPVDQLRSQTRDMLTGTEWIKKPFQSWVPRALLDNHIIRPSSTGPKLPN</sequence>
<evidence type="ECO:0000313" key="3">
    <source>
        <dbReference type="Proteomes" id="UP001059819"/>
    </source>
</evidence>
<organism evidence="2 3">
    <name type="scientific">Mycoplasma cottewii</name>
    <dbReference type="NCBI Taxonomy" id="51364"/>
    <lineage>
        <taxon>Bacteria</taxon>
        <taxon>Bacillati</taxon>
        <taxon>Mycoplasmatota</taxon>
        <taxon>Mollicutes</taxon>
        <taxon>Mycoplasmataceae</taxon>
        <taxon>Mycoplasma</taxon>
    </lineage>
</organism>
<evidence type="ECO:0000313" key="2">
    <source>
        <dbReference type="EMBL" id="UWD35392.1"/>
    </source>
</evidence>
<dbReference type="EMBL" id="CP103424">
    <property type="protein sequence ID" value="UWD35392.1"/>
    <property type="molecule type" value="Genomic_DNA"/>
</dbReference>
<dbReference type="Pfam" id="PF03382">
    <property type="entry name" value="DUF285"/>
    <property type="match status" value="3"/>
</dbReference>
<keyword evidence="3" id="KW-1185">Reference proteome</keyword>
<dbReference type="RefSeq" id="WP_259430534.1">
    <property type="nucleotide sequence ID" value="NZ_CP103424.1"/>
</dbReference>
<gene>
    <name evidence="2" type="ORF">NX779_02010</name>
</gene>
<accession>A0ABY5TXM7</accession>
<feature type="coiled-coil region" evidence="1">
    <location>
        <begin position="42"/>
        <end position="97"/>
    </location>
</feature>
<dbReference type="Proteomes" id="UP001059819">
    <property type="component" value="Chromosome"/>
</dbReference>
<keyword evidence="1" id="KW-0175">Coiled coil</keyword>
<evidence type="ECO:0000256" key="1">
    <source>
        <dbReference type="SAM" id="Coils"/>
    </source>
</evidence>
<protein>
    <submittedName>
        <fullName evidence="2">BspA family leucine-rich repeat surface protein</fullName>
    </submittedName>
</protein>
<name>A0ABY5TXM7_9MOLU</name>
<proteinExistence type="predicted"/>